<protein>
    <submittedName>
        <fullName evidence="1">Uncharacterized protein</fullName>
    </submittedName>
</protein>
<name>A0A7S1T305_9CHLO</name>
<organism evidence="1">
    <name type="scientific">Tetraselmis chuii</name>
    <dbReference type="NCBI Taxonomy" id="63592"/>
    <lineage>
        <taxon>Eukaryota</taxon>
        <taxon>Viridiplantae</taxon>
        <taxon>Chlorophyta</taxon>
        <taxon>core chlorophytes</taxon>
        <taxon>Chlorodendrophyceae</taxon>
        <taxon>Chlorodendrales</taxon>
        <taxon>Chlorodendraceae</taxon>
        <taxon>Tetraselmis</taxon>
    </lineage>
</organism>
<evidence type="ECO:0000313" key="1">
    <source>
        <dbReference type="EMBL" id="CAD9216935.1"/>
    </source>
</evidence>
<reference evidence="1" key="1">
    <citation type="submission" date="2021-01" db="EMBL/GenBank/DDBJ databases">
        <authorList>
            <person name="Corre E."/>
            <person name="Pelletier E."/>
            <person name="Niang G."/>
            <person name="Scheremetjew M."/>
            <person name="Finn R."/>
            <person name="Kale V."/>
            <person name="Holt S."/>
            <person name="Cochrane G."/>
            <person name="Meng A."/>
            <person name="Brown T."/>
            <person name="Cohen L."/>
        </authorList>
    </citation>
    <scope>NUCLEOTIDE SEQUENCE</scope>
    <source>
        <strain evidence="1">PLY429</strain>
    </source>
</reference>
<sequence length="102" mass="11054">MKSTWKGNVSDDESALSIASRASAGRLEAAAEKISYMKKLVKKCREAGLSDVAETPANRSLGIFVNFAATIAFAFDNGVISARQAEKYREINRAGNLANHEF</sequence>
<dbReference type="EMBL" id="HBGG01037008">
    <property type="protein sequence ID" value="CAD9216935.1"/>
    <property type="molecule type" value="Transcribed_RNA"/>
</dbReference>
<gene>
    <name evidence="1" type="ORF">TCHU04912_LOCUS19157</name>
</gene>
<dbReference type="AlphaFoldDB" id="A0A7S1T305"/>
<accession>A0A7S1T305</accession>
<proteinExistence type="predicted"/>